<dbReference type="AlphaFoldDB" id="A0A0N5APT0"/>
<organism evidence="2 3">
    <name type="scientific">Syphacia muris</name>
    <dbReference type="NCBI Taxonomy" id="451379"/>
    <lineage>
        <taxon>Eukaryota</taxon>
        <taxon>Metazoa</taxon>
        <taxon>Ecdysozoa</taxon>
        <taxon>Nematoda</taxon>
        <taxon>Chromadorea</taxon>
        <taxon>Rhabditida</taxon>
        <taxon>Spirurina</taxon>
        <taxon>Oxyuridomorpha</taxon>
        <taxon>Oxyuroidea</taxon>
        <taxon>Oxyuridae</taxon>
        <taxon>Syphacia</taxon>
    </lineage>
</organism>
<reference evidence="3" key="1">
    <citation type="submission" date="2017-02" db="UniProtKB">
        <authorList>
            <consortium name="WormBaseParasite"/>
        </authorList>
    </citation>
    <scope>IDENTIFICATION</scope>
</reference>
<dbReference type="WBParaSite" id="SMUV_0000666801-mRNA-1">
    <property type="protein sequence ID" value="SMUV_0000666801-mRNA-1"/>
    <property type="gene ID" value="SMUV_0000666801"/>
</dbReference>
<protein>
    <submittedName>
        <fullName evidence="3">Ground-like domain-containing protein</fullName>
    </submittedName>
</protein>
<name>A0A0N5APT0_9BILA</name>
<feature type="domain" description="Ground-like" evidence="1">
    <location>
        <begin position="30"/>
        <end position="96"/>
    </location>
</feature>
<dbReference type="InterPro" id="IPR007284">
    <property type="entry name" value="Ground-like_dom"/>
</dbReference>
<dbReference type="Pfam" id="PF04155">
    <property type="entry name" value="Ground-like"/>
    <property type="match status" value="1"/>
</dbReference>
<evidence type="ECO:0000313" key="2">
    <source>
        <dbReference type="Proteomes" id="UP000046393"/>
    </source>
</evidence>
<evidence type="ECO:0000313" key="3">
    <source>
        <dbReference type="WBParaSite" id="SMUV_0000666801-mRNA-1"/>
    </source>
</evidence>
<accession>A0A0N5APT0</accession>
<proteinExistence type="predicted"/>
<evidence type="ECO:0000259" key="1">
    <source>
        <dbReference type="Pfam" id="PF04155"/>
    </source>
</evidence>
<keyword evidence="2" id="KW-1185">Reference proteome</keyword>
<dbReference type="Proteomes" id="UP000046393">
    <property type="component" value="Unplaced"/>
</dbReference>
<sequence>LIRNSLKSIKNIVVYKNHSSLNINYFNTIKKSISSFFFQNMVENDCESSKRAIQEAAEYTFGDYYNVICGTGFFSYIAHTDEYCLVSTLGINCYIFSPVCSRPVVAPFSKAKAHGTKSAANKN</sequence>